<comment type="similarity">
    <text evidence="1">Belongs to the peptidase S13 family.</text>
</comment>
<evidence type="ECO:0000313" key="3">
    <source>
        <dbReference type="EMBL" id="CAB4864339.1"/>
    </source>
</evidence>
<dbReference type="PANTHER" id="PTHR30023">
    <property type="entry name" value="D-ALANYL-D-ALANINE CARBOXYPEPTIDASE"/>
    <property type="match status" value="1"/>
</dbReference>
<protein>
    <submittedName>
        <fullName evidence="3">Unannotated protein</fullName>
    </submittedName>
</protein>
<dbReference type="Gene3D" id="3.40.710.10">
    <property type="entry name" value="DD-peptidase/beta-lactamase superfamily"/>
    <property type="match status" value="1"/>
</dbReference>
<dbReference type="InterPro" id="IPR012338">
    <property type="entry name" value="Beta-lactam/transpept-like"/>
</dbReference>
<evidence type="ECO:0000256" key="2">
    <source>
        <dbReference type="ARBA" id="ARBA00022801"/>
    </source>
</evidence>
<dbReference type="SUPFAM" id="SSF56601">
    <property type="entry name" value="beta-lactamase/transpeptidase-like"/>
    <property type="match status" value="1"/>
</dbReference>
<dbReference type="GO" id="GO:0000270">
    <property type="term" value="P:peptidoglycan metabolic process"/>
    <property type="evidence" value="ECO:0007669"/>
    <property type="project" value="TreeGrafter"/>
</dbReference>
<dbReference type="PRINTS" id="PR00922">
    <property type="entry name" value="DADACBPTASE3"/>
</dbReference>
<dbReference type="AlphaFoldDB" id="A0A6J7D7A1"/>
<reference evidence="3" key="1">
    <citation type="submission" date="2020-05" db="EMBL/GenBank/DDBJ databases">
        <authorList>
            <person name="Chiriac C."/>
            <person name="Salcher M."/>
            <person name="Ghai R."/>
            <person name="Kavagutti S V."/>
        </authorList>
    </citation>
    <scope>NUCLEOTIDE SEQUENCE</scope>
</reference>
<accession>A0A6J7D7A1</accession>
<dbReference type="GO" id="GO:0006508">
    <property type="term" value="P:proteolysis"/>
    <property type="evidence" value="ECO:0007669"/>
    <property type="project" value="InterPro"/>
</dbReference>
<dbReference type="PANTHER" id="PTHR30023:SF0">
    <property type="entry name" value="PENICILLIN-SENSITIVE CARBOXYPEPTIDASE A"/>
    <property type="match status" value="1"/>
</dbReference>
<keyword evidence="2" id="KW-0378">Hydrolase</keyword>
<dbReference type="GO" id="GO:0004185">
    <property type="term" value="F:serine-type carboxypeptidase activity"/>
    <property type="evidence" value="ECO:0007669"/>
    <property type="project" value="InterPro"/>
</dbReference>
<dbReference type="Pfam" id="PF02113">
    <property type="entry name" value="Peptidase_S13"/>
    <property type="match status" value="2"/>
</dbReference>
<sequence length="317" mass="32126">MATGDSITLVGGGDATLARTKRKGVEAATLADLADQVSKQVVGTPVRLAYDDSLFSGPELGPGWPASFPAAGVVAPVTALMVDQGRVRPNALSRVANPARQAAQVFAGLLDKRGVTVTSVRKGKAPKDATEIGRVESATIGDLVERLLTDSENDLGEALGHLVGGKVSGKATFATGAAGVEKTAAELGLVTKGLSIVDGSGLSGRDRVPALTLVGVLDHVSRQTEPALWPIGPGLPVSGFTGTLADRYGKGLSASAAGYVRAKTGTLSGVVALAGTVKDVDGRVLVFAVMANNVRSLDGARLAVDEFASRLSKCGCS</sequence>
<dbReference type="InterPro" id="IPR000667">
    <property type="entry name" value="Peptidase_S13"/>
</dbReference>
<proteinExistence type="inferred from homology"/>
<organism evidence="3">
    <name type="scientific">freshwater metagenome</name>
    <dbReference type="NCBI Taxonomy" id="449393"/>
    <lineage>
        <taxon>unclassified sequences</taxon>
        <taxon>metagenomes</taxon>
        <taxon>ecological metagenomes</taxon>
    </lineage>
</organism>
<name>A0A6J7D7A1_9ZZZZ</name>
<gene>
    <name evidence="3" type="ORF">UFOPK3402_00376</name>
</gene>
<dbReference type="NCBIfam" id="TIGR00666">
    <property type="entry name" value="PBP4"/>
    <property type="match status" value="1"/>
</dbReference>
<dbReference type="EMBL" id="CAFBLS010000030">
    <property type="protein sequence ID" value="CAB4864339.1"/>
    <property type="molecule type" value="Genomic_DNA"/>
</dbReference>
<evidence type="ECO:0000256" key="1">
    <source>
        <dbReference type="ARBA" id="ARBA00006096"/>
    </source>
</evidence>